<evidence type="ECO:0000313" key="1">
    <source>
        <dbReference type="EMBL" id="MDM3924574.1"/>
    </source>
</evidence>
<reference evidence="1" key="2">
    <citation type="submission" date="2023-06" db="EMBL/GenBank/DDBJ databases">
        <authorList>
            <person name="Spilker T."/>
        </authorList>
    </citation>
    <scope>NUCLEOTIDE SEQUENCE</scope>
    <source>
        <strain evidence="1">FLAC1071</strain>
    </source>
</reference>
<reference evidence="1" key="1">
    <citation type="submission" date="2023-06" db="EMBL/GenBank/DDBJ databases">
        <title>Itaconate inhibition of nontuberculous mycobacteria.</title>
        <authorList>
            <person name="Breen P."/>
            <person name="Zimbric M."/>
            <person name="Caverly L."/>
        </authorList>
    </citation>
    <scope>NUCLEOTIDE SEQUENCE</scope>
    <source>
        <strain evidence="1">FLAC1071</strain>
    </source>
</reference>
<sequence length="603" mass="67630">MTIDPLHPRILQFAPGAALKASYIDPGKYVASRLVADLADSWMAGAEADALTPATAARQSVVIRRLGEFLTEDADRFLTLNGDGTEVARRLHDWESAAVNQFPPPSVHAKKLGTALRLHVARHLRMHDREGGVLDDWAKSSVLDGRPYECFPLDEFNNSERLELERTCRDLVRATEDRLRRGAELLEVGRDPRSGGWDQVENVLWALRYLAYDPSFRQHLAGDQRQLDSRAVDLMSGVIRRRVNAPPIPAAVGAFLVPSDEYLLAIRILLHLQTGWAPEESAHLRRDDIEFSGDAVRVRARKLRAQRVRWHTLDSPHQPPWGWKAGDLLRRASFAMKHAHALTPAEATFWVVPVQNSRNRQPNEYPSFQLRPEYFMQDCSLRTLVEKYALSISKPYDMRRLRKTVKSARAVLIGTLNGAAGDDHSIEVFRNHYAQTTTVHTIAAQTVLRAQQKVLDRARKGPTFVDVAAKALVVNGADPELAVIANTVAAESPLDQQLSITGCRDPYHGPADLPGTLCHASPSMCLQCRNAVIFRDHLPRLVAYRTTLTEIEKTMAPISFAETYGEQMVNVDAVLARFSDDEIERARALQLHVHRPFGQRAEQ</sequence>
<evidence type="ECO:0000313" key="2">
    <source>
        <dbReference type="Proteomes" id="UP001529272"/>
    </source>
</evidence>
<keyword evidence="2" id="KW-1185">Reference proteome</keyword>
<evidence type="ECO:0008006" key="3">
    <source>
        <dbReference type="Google" id="ProtNLM"/>
    </source>
</evidence>
<comment type="caution">
    <text evidence="1">The sequence shown here is derived from an EMBL/GenBank/DDBJ whole genome shotgun (WGS) entry which is preliminary data.</text>
</comment>
<organism evidence="1 2">
    <name type="scientific">Mycobacterium intracellulare subsp. chimaera</name>
    <dbReference type="NCBI Taxonomy" id="222805"/>
    <lineage>
        <taxon>Bacteria</taxon>
        <taxon>Bacillati</taxon>
        <taxon>Actinomycetota</taxon>
        <taxon>Actinomycetes</taxon>
        <taxon>Mycobacteriales</taxon>
        <taxon>Mycobacteriaceae</taxon>
        <taxon>Mycobacterium</taxon>
        <taxon>Mycobacterium avium complex (MAC)</taxon>
    </lineage>
</organism>
<dbReference type="RefSeq" id="WP_289114253.1">
    <property type="nucleotide sequence ID" value="NZ_JASZZX010000001.1"/>
</dbReference>
<dbReference type="Proteomes" id="UP001529272">
    <property type="component" value="Unassembled WGS sequence"/>
</dbReference>
<accession>A0ABT7NU69</accession>
<proteinExistence type="predicted"/>
<gene>
    <name evidence="1" type="ORF">QRB35_00850</name>
</gene>
<name>A0ABT7NU69_MYCIT</name>
<protein>
    <recommendedName>
        <fullName evidence="3">Integrase</fullName>
    </recommendedName>
</protein>
<dbReference type="EMBL" id="JASZZX010000001">
    <property type="protein sequence ID" value="MDM3924574.1"/>
    <property type="molecule type" value="Genomic_DNA"/>
</dbReference>